<organism evidence="1">
    <name type="scientific">Photinus pyralis</name>
    <name type="common">Common eastern firefly</name>
    <name type="synonym">Lampyris pyralis</name>
    <dbReference type="NCBI Taxonomy" id="7054"/>
    <lineage>
        <taxon>Eukaryota</taxon>
        <taxon>Metazoa</taxon>
        <taxon>Ecdysozoa</taxon>
        <taxon>Arthropoda</taxon>
        <taxon>Hexapoda</taxon>
        <taxon>Insecta</taxon>
        <taxon>Pterygota</taxon>
        <taxon>Neoptera</taxon>
        <taxon>Endopterygota</taxon>
        <taxon>Coleoptera</taxon>
        <taxon>Polyphaga</taxon>
        <taxon>Elateriformia</taxon>
        <taxon>Elateroidea</taxon>
        <taxon>Lampyridae</taxon>
        <taxon>Lampyrinae</taxon>
        <taxon>Photinus</taxon>
    </lineage>
</organism>
<dbReference type="RefSeq" id="XP_031335835.1">
    <property type="nucleotide sequence ID" value="XM_031479975.1"/>
</dbReference>
<reference evidence="1" key="1">
    <citation type="journal article" date="2016" name="Sci. Rep.">
        <title>Molecular characterization of firefly nuptial gifts: a multi-omics approach sheds light on postcopulatory sexual selection.</title>
        <authorList>
            <person name="Al-Wathiqui N."/>
            <person name="Fallon T.R."/>
            <person name="South A."/>
            <person name="Weng J.K."/>
            <person name="Lewis S.M."/>
        </authorList>
    </citation>
    <scope>NUCLEOTIDE SEQUENCE</scope>
</reference>
<dbReference type="KEGG" id="ppyr:116165490"/>
<sequence length="188" mass="21963">MQPQKIFKAGRVRNSFSIAEKFQQNIMAFKTVLIFAITINSVFSLSRENESEQMLVVNDDNLPSVNRAKRFCDGNVCSEAFREIPSSCMLASCTKRALQEDVGPFWANRGKRNPNYKTETLYANEPHWVLVRRANDEFLPYKYNYEPFFITRGKKDKKIEEDSNSIIQEMFGKMRIRNHQDSEIKNTE</sequence>
<dbReference type="OrthoDB" id="5219169at2759"/>
<evidence type="ECO:0000313" key="1">
    <source>
        <dbReference type="EMBL" id="JAV71454.1"/>
    </source>
</evidence>
<name>A0A1Y1LCU8_PHOPY</name>
<proteinExistence type="predicted"/>
<dbReference type="EMBL" id="GEZM01059500">
    <property type="protein sequence ID" value="JAV71454.1"/>
    <property type="molecule type" value="Transcribed_RNA"/>
</dbReference>
<protein>
    <submittedName>
        <fullName evidence="1">Uncharacterized protein</fullName>
    </submittedName>
</protein>
<accession>A0A1Y1LCU8</accession>
<dbReference type="GeneID" id="116165490"/>
<dbReference type="AlphaFoldDB" id="A0A1Y1LCU8"/>